<dbReference type="EMBL" id="AZIL01002480">
    <property type="protein sequence ID" value="EWM21392.1"/>
    <property type="molecule type" value="Genomic_DNA"/>
</dbReference>
<evidence type="ECO:0000313" key="3">
    <source>
        <dbReference type="EMBL" id="EWM21392.1"/>
    </source>
</evidence>
<dbReference type="GO" id="GO:0006897">
    <property type="term" value="P:endocytosis"/>
    <property type="evidence" value="ECO:0007669"/>
    <property type="project" value="InterPro"/>
</dbReference>
<dbReference type="OrthoDB" id="10265489at2759"/>
<feature type="region of interest" description="Disordered" evidence="1">
    <location>
        <begin position="245"/>
        <end position="278"/>
    </location>
</feature>
<keyword evidence="4" id="KW-1185">Reference proteome</keyword>
<feature type="domain" description="NECAP PHear" evidence="2">
    <location>
        <begin position="43"/>
        <end position="238"/>
    </location>
</feature>
<name>W7T3I6_9STRA</name>
<dbReference type="Gene3D" id="2.30.29.30">
    <property type="entry name" value="Pleckstrin-homology domain (PH domain)/Phosphotyrosine-binding domain (PTB)"/>
    <property type="match status" value="1"/>
</dbReference>
<dbReference type="Proteomes" id="UP000019335">
    <property type="component" value="Unassembled WGS sequence"/>
</dbReference>
<dbReference type="PANTHER" id="PTHR12847">
    <property type="entry name" value="ATP-BINDING CASSETTE ABC TRANSPORTER-RELATED"/>
    <property type="match status" value="1"/>
</dbReference>
<comment type="caution">
    <text evidence="3">The sequence shown here is derived from an EMBL/GenBank/DDBJ whole genome shotgun (WGS) entry which is preliminary data.</text>
</comment>
<dbReference type="AlphaFoldDB" id="W7T3I6"/>
<feature type="compositionally biased region" description="Low complexity" evidence="1">
    <location>
        <begin position="1"/>
        <end position="14"/>
    </location>
</feature>
<feature type="region of interest" description="Disordered" evidence="1">
    <location>
        <begin position="179"/>
        <end position="216"/>
    </location>
</feature>
<feature type="region of interest" description="Disordered" evidence="1">
    <location>
        <begin position="1"/>
        <end position="39"/>
    </location>
</feature>
<evidence type="ECO:0000256" key="1">
    <source>
        <dbReference type="SAM" id="MobiDB-lite"/>
    </source>
</evidence>
<protein>
    <submittedName>
        <fullName evidence="3">Adaptin ear-binding coat-associated protein 1 NECAP-1</fullName>
    </submittedName>
</protein>
<feature type="compositionally biased region" description="Basic and acidic residues" evidence="1">
    <location>
        <begin position="186"/>
        <end position="199"/>
    </location>
</feature>
<feature type="compositionally biased region" description="Low complexity" evidence="1">
    <location>
        <begin position="23"/>
        <end position="33"/>
    </location>
</feature>
<sequence length="383" mass="42190">MSDAADSLSSSPLGPTLPPNATSPPSRASSPPSITDDTAPPVEQLRLHLREVFVYAVPRLVSSTGYRAEDLNLPNPLLTGYLKAFQRGDTDLFLRIFQPDHTLFAECPIHVLPGKKDPLGSFFIPVVDSSRYFVVKAVDRRRHAFIAIGFRERSDAFDLKALLEDLVTYNARAELARRRTQALDSRAGRPDDGSGREETGDVVGTEDGKEGKDGANGSFLPVFQDLSLKEGETLKLNLVHALEKKEGEGERKEVGRRKHRAGSSELYPGENVRPPSLLPLPPKAMPRRPTDLSVPATQVPVEVPEEEWGDFVGRAEGEGGVKRNRRCDAKRRRGTIHGHTFAAPGARKVGTRFFSATVRAFSVILSLFKKKMLYMLDLSCPRG</sequence>
<gene>
    <name evidence="3" type="ORF">Naga_100215g8</name>
</gene>
<dbReference type="InterPro" id="IPR011993">
    <property type="entry name" value="PH-like_dom_sf"/>
</dbReference>
<proteinExistence type="predicted"/>
<organism evidence="3 4">
    <name type="scientific">Nannochloropsis gaditana</name>
    <dbReference type="NCBI Taxonomy" id="72520"/>
    <lineage>
        <taxon>Eukaryota</taxon>
        <taxon>Sar</taxon>
        <taxon>Stramenopiles</taxon>
        <taxon>Ochrophyta</taxon>
        <taxon>Eustigmatophyceae</taxon>
        <taxon>Eustigmatales</taxon>
        <taxon>Monodopsidaceae</taxon>
        <taxon>Nannochloropsis</taxon>
    </lineage>
</organism>
<dbReference type="InterPro" id="IPR012466">
    <property type="entry name" value="NECAP_PHear"/>
</dbReference>
<dbReference type="SUPFAM" id="SSF50729">
    <property type="entry name" value="PH domain-like"/>
    <property type="match status" value="1"/>
</dbReference>
<dbReference type="PANTHER" id="PTHR12847:SF9">
    <property type="entry name" value="NECAP-LIKE PROTEIN CG9132"/>
    <property type="match status" value="1"/>
</dbReference>
<dbReference type="Pfam" id="PF07933">
    <property type="entry name" value="DUF1681"/>
    <property type="match status" value="1"/>
</dbReference>
<evidence type="ECO:0000259" key="2">
    <source>
        <dbReference type="Pfam" id="PF07933"/>
    </source>
</evidence>
<reference evidence="3 4" key="1">
    <citation type="journal article" date="2014" name="Mol. Plant">
        <title>Chromosome Scale Genome Assembly and Transcriptome Profiling of Nannochloropsis gaditana in Nitrogen Depletion.</title>
        <authorList>
            <person name="Corteggiani Carpinelli E."/>
            <person name="Telatin A."/>
            <person name="Vitulo N."/>
            <person name="Forcato C."/>
            <person name="D'Angelo M."/>
            <person name="Schiavon R."/>
            <person name="Vezzi A."/>
            <person name="Giacometti G.M."/>
            <person name="Morosinotto T."/>
            <person name="Valle G."/>
        </authorList>
    </citation>
    <scope>NUCLEOTIDE SEQUENCE [LARGE SCALE GENOMIC DNA]</scope>
    <source>
        <strain evidence="3 4">B-31</strain>
    </source>
</reference>
<accession>W7T3I6</accession>
<evidence type="ECO:0000313" key="4">
    <source>
        <dbReference type="Proteomes" id="UP000019335"/>
    </source>
</evidence>
<dbReference type="GO" id="GO:0030125">
    <property type="term" value="C:clathrin vesicle coat"/>
    <property type="evidence" value="ECO:0007669"/>
    <property type="project" value="TreeGrafter"/>
</dbReference>